<dbReference type="GO" id="GO:0005840">
    <property type="term" value="C:ribosome"/>
    <property type="evidence" value="ECO:0007669"/>
    <property type="project" value="UniProtKB-KW"/>
</dbReference>
<dbReference type="EMBL" id="CACRSY010000008">
    <property type="protein sequence ID" value="VYS92903.1"/>
    <property type="molecule type" value="Genomic_DNA"/>
</dbReference>
<evidence type="ECO:0000313" key="3">
    <source>
        <dbReference type="EMBL" id="VYS92903.1"/>
    </source>
</evidence>
<dbReference type="AlphaFoldDB" id="A0A6N2SGP5"/>
<keyword evidence="2" id="KW-0687">Ribonucleoprotein</keyword>
<dbReference type="GO" id="GO:1990904">
    <property type="term" value="C:ribonucleoprotein complex"/>
    <property type="evidence" value="ECO:0007669"/>
    <property type="project" value="UniProtKB-KW"/>
</dbReference>
<reference evidence="3" key="1">
    <citation type="submission" date="2019-11" db="EMBL/GenBank/DDBJ databases">
        <authorList>
            <person name="Feng L."/>
        </authorList>
    </citation>
    <scope>NUCLEOTIDE SEQUENCE</scope>
    <source>
        <strain evidence="3">BhanseniiLFYP23</strain>
    </source>
</reference>
<protein>
    <recommendedName>
        <fullName evidence="4">50S ribosomal protein L14e</fullName>
    </recommendedName>
</protein>
<gene>
    <name evidence="3" type="ORF">BHLFYP23_02120</name>
</gene>
<dbReference type="RefSeq" id="WP_003022753.1">
    <property type="nucleotide sequence ID" value="NZ_CACRSY010000008.1"/>
</dbReference>
<dbReference type="CDD" id="cd06088">
    <property type="entry name" value="KOW_RPL14"/>
    <property type="match status" value="1"/>
</dbReference>
<proteinExistence type="predicted"/>
<dbReference type="InterPro" id="IPR008991">
    <property type="entry name" value="Translation_prot_SH3-like_sf"/>
</dbReference>
<accession>A0A6N2SGP5</accession>
<dbReference type="InterPro" id="IPR041985">
    <property type="entry name" value="Ribosomal_eL14_KOW"/>
</dbReference>
<evidence type="ECO:0000256" key="1">
    <source>
        <dbReference type="ARBA" id="ARBA00022980"/>
    </source>
</evidence>
<sequence length="92" mass="10781">MREFVKGMLARSKAGHDTGKLYVVMDADTEYVYLADGVHRTVDNTKKKKRKHIQIIYKIPALLQELMEEGKEVQNEHIKKAIKDYENYELEV</sequence>
<name>A0A6N2SGP5_BLAHA</name>
<keyword evidence="1" id="KW-0689">Ribosomal protein</keyword>
<evidence type="ECO:0000256" key="2">
    <source>
        <dbReference type="ARBA" id="ARBA00023274"/>
    </source>
</evidence>
<organism evidence="3">
    <name type="scientific">Blautia hansenii</name>
    <name type="common">Ruminococcus hansenii</name>
    <dbReference type="NCBI Taxonomy" id="1322"/>
    <lineage>
        <taxon>Bacteria</taxon>
        <taxon>Bacillati</taxon>
        <taxon>Bacillota</taxon>
        <taxon>Clostridia</taxon>
        <taxon>Lachnospirales</taxon>
        <taxon>Lachnospiraceae</taxon>
        <taxon>Blautia</taxon>
    </lineage>
</organism>
<dbReference type="SUPFAM" id="SSF50104">
    <property type="entry name" value="Translation proteins SH3-like domain"/>
    <property type="match status" value="1"/>
</dbReference>
<evidence type="ECO:0008006" key="4">
    <source>
        <dbReference type="Google" id="ProtNLM"/>
    </source>
</evidence>